<organism evidence="1">
    <name type="scientific">uncultured Mycobacterium sp</name>
    <dbReference type="NCBI Taxonomy" id="171292"/>
    <lineage>
        <taxon>Bacteria</taxon>
        <taxon>Bacillati</taxon>
        <taxon>Actinomycetota</taxon>
        <taxon>Actinomycetes</taxon>
        <taxon>Mycobacteriales</taxon>
        <taxon>Mycobacteriaceae</taxon>
        <taxon>Mycobacterium</taxon>
        <taxon>environmental samples</taxon>
    </lineage>
</organism>
<dbReference type="Pfam" id="PF25209">
    <property type="entry name" value="Phage_capsid_4"/>
    <property type="match status" value="1"/>
</dbReference>
<dbReference type="NCBIfam" id="NF042926">
    <property type="entry name" value="capsid_Caudo_1"/>
    <property type="match status" value="1"/>
</dbReference>
<protein>
    <recommendedName>
        <fullName evidence="2">Major capsid protein</fullName>
    </recommendedName>
</protein>
<evidence type="ECO:0000313" key="1">
    <source>
        <dbReference type="EMBL" id="SBS79259.1"/>
    </source>
</evidence>
<accession>A0A1Y5PPL4</accession>
<dbReference type="EMBL" id="FLQS01000067">
    <property type="protein sequence ID" value="SBS79259.1"/>
    <property type="molecule type" value="Genomic_DNA"/>
</dbReference>
<proteinExistence type="predicted"/>
<sequence>MTSALIPELSGRRLSVDYALKQPTMIRARIAQLADSQILLPKFFHTLGAQVTGGGMLYSVIAASDFFTSDVEKRSPRSEYRVVEGVSPDPLLALVEDYGGKFQLGIEEITRNDVNYLDQQTTQLANTITRKLDVRAMATVTAAVTGANVVPGHDWSTLVTVGPLDGLTPSAELPTADLSAAQLASDLQELGVTHDLLIVHPNEAHSLRVAYGDKLQDMLDSAGVGLFANPRVAAGTAWAVESGMVGTVGFEFPLTVDVWEDKATRSWWVQAYVVPAFGVDRPFAAKKLTGLAG</sequence>
<gene>
    <name evidence="1" type="ORF">MHPYR_70180</name>
</gene>
<dbReference type="InterPro" id="IPR049995">
    <property type="entry name" value="Capsid_mycobact-type"/>
</dbReference>
<reference evidence="1" key="1">
    <citation type="submission" date="2016-03" db="EMBL/GenBank/DDBJ databases">
        <authorList>
            <person name="Ploux O."/>
        </authorList>
    </citation>
    <scope>NUCLEOTIDE SEQUENCE</scope>
    <source>
        <strain evidence="1">UC10</strain>
    </source>
</reference>
<evidence type="ECO:0008006" key="2">
    <source>
        <dbReference type="Google" id="ProtNLM"/>
    </source>
</evidence>
<name>A0A1Y5PPL4_9MYCO</name>
<dbReference type="AlphaFoldDB" id="A0A1Y5PPL4"/>